<keyword evidence="6 13" id="KW-0472">Membrane</keyword>
<comment type="subcellular location">
    <subcellularLocation>
        <location evidence="1 12">Membrane</location>
        <topology evidence="1 12">Multi-pass membrane protein</topology>
    </subcellularLocation>
</comment>
<evidence type="ECO:0000256" key="11">
    <source>
        <dbReference type="ARBA" id="ARBA00033342"/>
    </source>
</evidence>
<evidence type="ECO:0000256" key="2">
    <source>
        <dbReference type="ARBA" id="ARBA00010527"/>
    </source>
</evidence>
<evidence type="ECO:0000256" key="5">
    <source>
        <dbReference type="ARBA" id="ARBA00022989"/>
    </source>
</evidence>
<keyword evidence="16" id="KW-1185">Reference proteome</keyword>
<evidence type="ECO:0000313" key="16">
    <source>
        <dbReference type="Proteomes" id="UP000681340"/>
    </source>
</evidence>
<dbReference type="PANTHER" id="PTHR12428">
    <property type="entry name" value="OXA1"/>
    <property type="match status" value="1"/>
</dbReference>
<keyword evidence="4 12" id="KW-0812">Transmembrane</keyword>
<evidence type="ECO:0000259" key="14">
    <source>
        <dbReference type="Pfam" id="PF02096"/>
    </source>
</evidence>
<gene>
    <name evidence="15" type="primary">yidC</name>
    <name evidence="15" type="ORF">Aau02nite_51490</name>
</gene>
<sequence>MSFSAALDAVVGVAHSALEGLAALLTPVAGELSAALAIVLFTVAVRLLISPLTWLQARSARRGAALAPELAALRERHRDDPVLLATETLALQRANGTGPFAAMLPALAQAPFFMLMFHLVQPGAGTPAGVLGGHLLGVPLTAHLAAGLPVFAVLLVLATGLAWWSSRRTRLLLPAPADPAQPGATLLPRIMSALPFLTVVMVAWLPLAGGLYLVTSAAWTALEQAIWRRPAPAVNR</sequence>
<proteinExistence type="inferred from homology"/>
<evidence type="ECO:0000313" key="15">
    <source>
        <dbReference type="EMBL" id="GIM72539.1"/>
    </source>
</evidence>
<evidence type="ECO:0000256" key="9">
    <source>
        <dbReference type="ARBA" id="ARBA00031538"/>
    </source>
</evidence>
<evidence type="ECO:0000256" key="10">
    <source>
        <dbReference type="ARBA" id="ARBA00033245"/>
    </source>
</evidence>
<dbReference type="InterPro" id="IPR028055">
    <property type="entry name" value="YidC/Oxa/ALB_C"/>
</dbReference>
<protein>
    <recommendedName>
        <fullName evidence="3">Membrane protein insertase YidC</fullName>
    </recommendedName>
    <alternativeName>
        <fullName evidence="11">Foldase YidC</fullName>
    </alternativeName>
    <alternativeName>
        <fullName evidence="10">Membrane integrase YidC</fullName>
    </alternativeName>
    <alternativeName>
        <fullName evidence="9">Membrane protein YidC</fullName>
    </alternativeName>
</protein>
<accession>A0A919SIW7</accession>
<evidence type="ECO:0000256" key="13">
    <source>
        <dbReference type="SAM" id="Phobius"/>
    </source>
</evidence>
<evidence type="ECO:0000256" key="3">
    <source>
        <dbReference type="ARBA" id="ARBA00015325"/>
    </source>
</evidence>
<dbReference type="Pfam" id="PF02096">
    <property type="entry name" value="60KD_IMP"/>
    <property type="match status" value="1"/>
</dbReference>
<evidence type="ECO:0000256" key="1">
    <source>
        <dbReference type="ARBA" id="ARBA00004141"/>
    </source>
</evidence>
<dbReference type="AlphaFoldDB" id="A0A919SIW7"/>
<dbReference type="EMBL" id="BOQL01000042">
    <property type="protein sequence ID" value="GIM72539.1"/>
    <property type="molecule type" value="Genomic_DNA"/>
</dbReference>
<comment type="subunit">
    <text evidence="8">Interacts with the Sec translocase complex via SecD. Specifically interacts with transmembrane segments of nascent integral membrane proteins during membrane integration.</text>
</comment>
<comment type="caution">
    <text evidence="15">The sequence shown here is derived from an EMBL/GenBank/DDBJ whole genome shotgun (WGS) entry which is preliminary data.</text>
</comment>
<dbReference type="PANTHER" id="PTHR12428:SF65">
    <property type="entry name" value="CYTOCHROME C OXIDASE ASSEMBLY PROTEIN COX18, MITOCHONDRIAL"/>
    <property type="match status" value="1"/>
</dbReference>
<comment type="function">
    <text evidence="7">Required for the insertion and/or proper folding and/or complex formation of integral membrane proteins into the membrane. Involved in integration of membrane proteins that insert both dependently and independently of the Sec translocase complex, as well as at least some lipoproteins. Aids folding of multispanning membrane proteins.</text>
</comment>
<feature type="transmembrane region" description="Helical" evidence="13">
    <location>
        <begin position="100"/>
        <end position="120"/>
    </location>
</feature>
<evidence type="ECO:0000256" key="4">
    <source>
        <dbReference type="ARBA" id="ARBA00022692"/>
    </source>
</evidence>
<organism evidence="15 16">
    <name type="scientific">Actinoplanes auranticolor</name>
    <dbReference type="NCBI Taxonomy" id="47988"/>
    <lineage>
        <taxon>Bacteria</taxon>
        <taxon>Bacillati</taxon>
        <taxon>Actinomycetota</taxon>
        <taxon>Actinomycetes</taxon>
        <taxon>Micromonosporales</taxon>
        <taxon>Micromonosporaceae</taxon>
        <taxon>Actinoplanes</taxon>
    </lineage>
</organism>
<name>A0A919SIW7_9ACTN</name>
<dbReference type="Proteomes" id="UP000681340">
    <property type="component" value="Unassembled WGS sequence"/>
</dbReference>
<dbReference type="InterPro" id="IPR001708">
    <property type="entry name" value="YidC/ALB3/OXA1/COX18"/>
</dbReference>
<evidence type="ECO:0000256" key="12">
    <source>
        <dbReference type="RuleBase" id="RU003945"/>
    </source>
</evidence>
<feature type="transmembrane region" description="Helical" evidence="13">
    <location>
        <begin position="140"/>
        <end position="164"/>
    </location>
</feature>
<keyword evidence="5 13" id="KW-1133">Transmembrane helix</keyword>
<dbReference type="GO" id="GO:0051205">
    <property type="term" value="P:protein insertion into membrane"/>
    <property type="evidence" value="ECO:0007669"/>
    <property type="project" value="TreeGrafter"/>
</dbReference>
<reference evidence="15" key="1">
    <citation type="submission" date="2021-03" db="EMBL/GenBank/DDBJ databases">
        <title>Whole genome shotgun sequence of Actinoplanes auranticolor NBRC 12245.</title>
        <authorList>
            <person name="Komaki H."/>
            <person name="Tamura T."/>
        </authorList>
    </citation>
    <scope>NUCLEOTIDE SEQUENCE</scope>
    <source>
        <strain evidence="15">NBRC 12245</strain>
    </source>
</reference>
<comment type="similarity">
    <text evidence="2">Belongs to the OXA1/ALB3/YidC family. Type 1 subfamily.</text>
</comment>
<feature type="domain" description="Membrane insertase YidC/Oxa/ALB C-terminal" evidence="14">
    <location>
        <begin position="35"/>
        <end position="228"/>
    </location>
</feature>
<dbReference type="NCBIfam" id="TIGR03592">
    <property type="entry name" value="yidC_oxa1_cterm"/>
    <property type="match status" value="1"/>
</dbReference>
<evidence type="ECO:0000256" key="6">
    <source>
        <dbReference type="ARBA" id="ARBA00023136"/>
    </source>
</evidence>
<evidence type="ECO:0000256" key="7">
    <source>
        <dbReference type="ARBA" id="ARBA00025034"/>
    </source>
</evidence>
<feature type="transmembrane region" description="Helical" evidence="13">
    <location>
        <begin position="193"/>
        <end position="214"/>
    </location>
</feature>
<dbReference type="GO" id="GO:0032977">
    <property type="term" value="F:membrane insertase activity"/>
    <property type="evidence" value="ECO:0007669"/>
    <property type="project" value="InterPro"/>
</dbReference>
<dbReference type="GO" id="GO:0005886">
    <property type="term" value="C:plasma membrane"/>
    <property type="evidence" value="ECO:0007669"/>
    <property type="project" value="TreeGrafter"/>
</dbReference>
<evidence type="ECO:0000256" key="8">
    <source>
        <dbReference type="ARBA" id="ARBA00026028"/>
    </source>
</evidence>
<feature type="transmembrane region" description="Helical" evidence="13">
    <location>
        <begin position="32"/>
        <end position="55"/>
    </location>
</feature>
<dbReference type="RefSeq" id="WP_212991098.1">
    <property type="nucleotide sequence ID" value="NZ_BAABEA010000002.1"/>
</dbReference>